<comment type="caution">
    <text evidence="2">The sequence shown here is derived from an EMBL/GenBank/DDBJ whole genome shotgun (WGS) entry which is preliminary data.</text>
</comment>
<accession>A0ABS9RMW5</accession>
<keyword evidence="3" id="KW-1185">Reference proteome</keyword>
<reference evidence="2" key="1">
    <citation type="submission" date="2022-02" db="EMBL/GenBank/DDBJ databases">
        <title>Aestuariibaculum sp., a marine bacterium isolated from sediment in Guangxi.</title>
        <authorList>
            <person name="Ying J."/>
        </authorList>
    </citation>
    <scope>NUCLEOTIDE SEQUENCE</scope>
    <source>
        <strain evidence="2">L182</strain>
    </source>
</reference>
<name>A0ABS9RMW5_9FLAO</name>
<evidence type="ECO:0000313" key="2">
    <source>
        <dbReference type="EMBL" id="MCH4554298.1"/>
    </source>
</evidence>
<organism evidence="2 3">
    <name type="scientific">Aestuariibaculum lutulentum</name>
    <dbReference type="NCBI Taxonomy" id="2920935"/>
    <lineage>
        <taxon>Bacteria</taxon>
        <taxon>Pseudomonadati</taxon>
        <taxon>Bacteroidota</taxon>
        <taxon>Flavobacteriia</taxon>
        <taxon>Flavobacteriales</taxon>
        <taxon>Flavobacteriaceae</taxon>
    </lineage>
</organism>
<proteinExistence type="predicted"/>
<evidence type="ECO:0000256" key="1">
    <source>
        <dbReference type="SAM" id="MobiDB-lite"/>
    </source>
</evidence>
<protein>
    <submittedName>
        <fullName evidence="2">Uncharacterized protein</fullName>
    </submittedName>
</protein>
<feature type="non-terminal residue" evidence="2">
    <location>
        <position position="1"/>
    </location>
</feature>
<feature type="region of interest" description="Disordered" evidence="1">
    <location>
        <begin position="21"/>
        <end position="44"/>
    </location>
</feature>
<gene>
    <name evidence="2" type="ORF">MKW35_16885</name>
</gene>
<sequence length="68" mass="7095">TCLAQEPPDAALAQEQHLMSLPVRVQGPAGEPPGAQPVQKEQVPQMRAPVLPVPAQQEALPPASDPEG</sequence>
<evidence type="ECO:0000313" key="3">
    <source>
        <dbReference type="Proteomes" id="UP001156141"/>
    </source>
</evidence>
<dbReference type="Proteomes" id="UP001156141">
    <property type="component" value="Unassembled WGS sequence"/>
</dbReference>
<dbReference type="EMBL" id="JAKVQD010000191">
    <property type="protein sequence ID" value="MCH4554298.1"/>
    <property type="molecule type" value="Genomic_DNA"/>
</dbReference>